<proteinExistence type="predicted"/>
<evidence type="ECO:0000313" key="16">
    <source>
        <dbReference type="EMBL" id="KAK4319326.1"/>
    </source>
</evidence>
<dbReference type="GO" id="GO:0008239">
    <property type="term" value="F:dipeptidyl-peptidase activity"/>
    <property type="evidence" value="ECO:0007669"/>
    <property type="project" value="TreeGrafter"/>
</dbReference>
<keyword evidence="2" id="KW-0031">Aminopeptidase</keyword>
<dbReference type="EMBL" id="JAWZYT010000763">
    <property type="protein sequence ID" value="KAK4319326.1"/>
    <property type="molecule type" value="Genomic_DNA"/>
</dbReference>
<reference evidence="16" key="1">
    <citation type="submission" date="2023-11" db="EMBL/GenBank/DDBJ databases">
        <title>Genome assemblies of two species of porcelain crab, Petrolisthes cinctipes and Petrolisthes manimaculis (Anomura: Porcellanidae).</title>
        <authorList>
            <person name="Angst P."/>
        </authorList>
    </citation>
    <scope>NUCLEOTIDE SEQUENCE</scope>
    <source>
        <strain evidence="16">PB745_02</strain>
        <tissue evidence="16">Gill</tissue>
    </source>
</reference>
<feature type="region of interest" description="Disordered" evidence="12">
    <location>
        <begin position="783"/>
        <end position="882"/>
    </location>
</feature>
<dbReference type="SUPFAM" id="SSF82171">
    <property type="entry name" value="DPP6 N-terminal domain-like"/>
    <property type="match status" value="1"/>
</dbReference>
<keyword evidence="5" id="KW-0378">Hydrolase</keyword>
<dbReference type="InterPro" id="IPR002469">
    <property type="entry name" value="Peptidase_S9B_N"/>
</dbReference>
<keyword evidence="17" id="KW-1185">Reference proteome</keyword>
<dbReference type="GO" id="GO:0005886">
    <property type="term" value="C:plasma membrane"/>
    <property type="evidence" value="ECO:0007669"/>
    <property type="project" value="TreeGrafter"/>
</dbReference>
<keyword evidence="4 13" id="KW-0812">Transmembrane</keyword>
<evidence type="ECO:0000256" key="7">
    <source>
        <dbReference type="ARBA" id="ARBA00022968"/>
    </source>
</evidence>
<dbReference type="PANTHER" id="PTHR11731:SF200">
    <property type="entry name" value="DIPEPTIDYL PEPTIDASE 10, ISOFORM B"/>
    <property type="match status" value="1"/>
</dbReference>
<dbReference type="Proteomes" id="UP001292094">
    <property type="component" value="Unassembled WGS sequence"/>
</dbReference>
<comment type="caution">
    <text evidence="16">The sequence shown here is derived from an EMBL/GenBank/DDBJ whole genome shotgun (WGS) entry which is preliminary data.</text>
</comment>
<feature type="domain" description="Peptidase S9 prolyl oligopeptidase catalytic" evidence="14">
    <location>
        <begin position="615"/>
        <end position="751"/>
    </location>
</feature>
<sequence>MMSNSMEQNEWKVPPDNTIQVVDPMGMNEEADGPKRNWSGIFISLGIIALVLVLISIATIILGEPEPAFLGRRLRIADLKDPNLTASPMGSQWVTDTQLAYLSEGKGIRLLDTNSSTNVTLVTNIALGRLYKRTAEYSVYDVTTDHYYPLKLWREDVGQPRYQYAGWVGDGGASLVVVHEANLYLMPSPNDTPVILTHDAVPDLLYNGVPDLLYEEILMRDNAVWGGPTGEFLAAASFNESGVRELPVLQYSHNVYPTVHNLRYPTVNTPIPEVTVWVYNLTSEEEPPPRTKLVPPEPINESHYLVNVGWANEETVWASWASRDQSTAVLATCSHPDWNCSLVHVNHMEEGGVSPVVGSVVWAGKWAVFPWSVRTFSGAWHNHVALVGAKEGRHAPLTLEQYHVNQVLGYHQEYSIVYFKGSELKRGSSRQQVYRVSMSDERVECITCHLHCPLVVAQPNPSFTHLVATCQGPEPPSSHLLTLNNITSTTSTSTTKTTAADPFTTTLHLQHRLRKALKELALPKVNSMDVRLEAAVHAAVTLTLPPGWSAEDDTLLYPLVVQMVGPGEQQVDEGPWHLEWDQYLSSGHQVAHARVQLWGGDPSTRASVHTLATHQNKVIRWLLSDYDFLDPGNVGVWGWGPGASLALDARASAPQLLKCVAAVNPVVDWKAHGSFWSERLLGSSSSEGSGRRYADSELTRLADRLGDNRVLLAHGTHDPAAHHAFLLAHALINTESYFTHVVYTDETYSLNSVRHYHLTSLFQRLFLHPSCLDAPLNKTGALGWSSSTSTPPPSSLRSPCNSTTTNTNTSPRSRRNSTTTTTTTTPPSLRQHLRQALESLPQVASKTLVTPPPPTTTTTPPTTPPTPTPPPPTTPTPPPPKT</sequence>
<feature type="domain" description="Dipeptidylpeptidase IV N-terminal" evidence="15">
    <location>
        <begin position="132"/>
        <end position="476"/>
    </location>
</feature>
<dbReference type="Gene3D" id="2.140.10.30">
    <property type="entry name" value="Dipeptidylpeptidase IV, N-terminal domain"/>
    <property type="match status" value="1"/>
</dbReference>
<keyword evidence="6" id="KW-0720">Serine protease</keyword>
<dbReference type="InterPro" id="IPR001375">
    <property type="entry name" value="Peptidase_S9_cat"/>
</dbReference>
<evidence type="ECO:0000256" key="9">
    <source>
        <dbReference type="ARBA" id="ARBA00023136"/>
    </source>
</evidence>
<evidence type="ECO:0000256" key="8">
    <source>
        <dbReference type="ARBA" id="ARBA00022989"/>
    </source>
</evidence>
<protein>
    <submittedName>
        <fullName evidence="16">Uncharacterized protein</fullName>
    </submittedName>
</protein>
<comment type="subcellular location">
    <subcellularLocation>
        <location evidence="11">Endomembrane system</location>
        <topology evidence="11">Single-pass membrane protein</topology>
    </subcellularLocation>
    <subcellularLocation>
        <location evidence="1">Membrane</location>
        <topology evidence="1">Single-pass type II membrane protein</topology>
    </subcellularLocation>
</comment>
<evidence type="ECO:0000256" key="13">
    <source>
        <dbReference type="SAM" id="Phobius"/>
    </source>
</evidence>
<dbReference type="GO" id="GO:0008236">
    <property type="term" value="F:serine-type peptidase activity"/>
    <property type="evidence" value="ECO:0007669"/>
    <property type="project" value="UniProtKB-KW"/>
</dbReference>
<evidence type="ECO:0000256" key="4">
    <source>
        <dbReference type="ARBA" id="ARBA00022692"/>
    </source>
</evidence>
<dbReference type="Pfam" id="PF00930">
    <property type="entry name" value="DPPIV_N"/>
    <property type="match status" value="1"/>
</dbReference>
<dbReference type="SUPFAM" id="SSF53474">
    <property type="entry name" value="alpha/beta-Hydrolases"/>
    <property type="match status" value="1"/>
</dbReference>
<feature type="compositionally biased region" description="Pro residues" evidence="12">
    <location>
        <begin position="850"/>
        <end position="882"/>
    </location>
</feature>
<evidence type="ECO:0000256" key="10">
    <source>
        <dbReference type="ARBA" id="ARBA00023180"/>
    </source>
</evidence>
<evidence type="ECO:0000259" key="15">
    <source>
        <dbReference type="Pfam" id="PF00930"/>
    </source>
</evidence>
<evidence type="ECO:0000256" key="2">
    <source>
        <dbReference type="ARBA" id="ARBA00022438"/>
    </source>
</evidence>
<dbReference type="Pfam" id="PF00326">
    <property type="entry name" value="Peptidase_S9"/>
    <property type="match status" value="1"/>
</dbReference>
<evidence type="ECO:0000256" key="5">
    <source>
        <dbReference type="ARBA" id="ARBA00022801"/>
    </source>
</evidence>
<organism evidence="16 17">
    <name type="scientific">Petrolisthes manimaculis</name>
    <dbReference type="NCBI Taxonomy" id="1843537"/>
    <lineage>
        <taxon>Eukaryota</taxon>
        <taxon>Metazoa</taxon>
        <taxon>Ecdysozoa</taxon>
        <taxon>Arthropoda</taxon>
        <taxon>Crustacea</taxon>
        <taxon>Multicrustacea</taxon>
        <taxon>Malacostraca</taxon>
        <taxon>Eumalacostraca</taxon>
        <taxon>Eucarida</taxon>
        <taxon>Decapoda</taxon>
        <taxon>Pleocyemata</taxon>
        <taxon>Anomura</taxon>
        <taxon>Galatheoidea</taxon>
        <taxon>Porcellanidae</taxon>
        <taxon>Petrolisthes</taxon>
    </lineage>
</organism>
<keyword evidence="8 13" id="KW-1133">Transmembrane helix</keyword>
<gene>
    <name evidence="16" type="ORF">Pmani_009718</name>
</gene>
<name>A0AAE1UGG3_9EUCA</name>
<dbReference type="InterPro" id="IPR029058">
    <property type="entry name" value="AB_hydrolase_fold"/>
</dbReference>
<dbReference type="Gene3D" id="3.40.50.1820">
    <property type="entry name" value="alpha/beta hydrolase"/>
    <property type="match status" value="1"/>
</dbReference>
<keyword evidence="3" id="KW-0645">Protease</keyword>
<dbReference type="GO" id="GO:0006508">
    <property type="term" value="P:proteolysis"/>
    <property type="evidence" value="ECO:0007669"/>
    <property type="project" value="UniProtKB-KW"/>
</dbReference>
<feature type="compositionally biased region" description="Low complexity" evidence="12">
    <location>
        <begin position="785"/>
        <end position="828"/>
    </location>
</feature>
<keyword evidence="10" id="KW-0325">Glycoprotein</keyword>
<evidence type="ECO:0000256" key="6">
    <source>
        <dbReference type="ARBA" id="ARBA00022825"/>
    </source>
</evidence>
<evidence type="ECO:0000259" key="14">
    <source>
        <dbReference type="Pfam" id="PF00326"/>
    </source>
</evidence>
<feature type="transmembrane region" description="Helical" evidence="13">
    <location>
        <begin position="41"/>
        <end position="63"/>
    </location>
</feature>
<evidence type="ECO:0000256" key="11">
    <source>
        <dbReference type="ARBA" id="ARBA00037847"/>
    </source>
</evidence>
<dbReference type="GO" id="GO:0012505">
    <property type="term" value="C:endomembrane system"/>
    <property type="evidence" value="ECO:0007669"/>
    <property type="project" value="UniProtKB-SubCell"/>
</dbReference>
<dbReference type="GO" id="GO:0004177">
    <property type="term" value="F:aminopeptidase activity"/>
    <property type="evidence" value="ECO:0007669"/>
    <property type="project" value="UniProtKB-KW"/>
</dbReference>
<evidence type="ECO:0000256" key="1">
    <source>
        <dbReference type="ARBA" id="ARBA00004606"/>
    </source>
</evidence>
<keyword evidence="7" id="KW-0735">Signal-anchor</keyword>
<dbReference type="AlphaFoldDB" id="A0AAE1UGG3"/>
<dbReference type="InterPro" id="IPR050278">
    <property type="entry name" value="Serine_Prot_S9B/DPPIV"/>
</dbReference>
<evidence type="ECO:0000256" key="3">
    <source>
        <dbReference type="ARBA" id="ARBA00022670"/>
    </source>
</evidence>
<evidence type="ECO:0000256" key="12">
    <source>
        <dbReference type="SAM" id="MobiDB-lite"/>
    </source>
</evidence>
<evidence type="ECO:0000313" key="17">
    <source>
        <dbReference type="Proteomes" id="UP001292094"/>
    </source>
</evidence>
<dbReference type="PANTHER" id="PTHR11731">
    <property type="entry name" value="PROTEASE FAMILY S9B,C DIPEPTIDYL-PEPTIDASE IV-RELATED"/>
    <property type="match status" value="1"/>
</dbReference>
<accession>A0AAE1UGG3</accession>
<keyword evidence="9 13" id="KW-0472">Membrane</keyword>